<proteinExistence type="predicted"/>
<dbReference type="VEuPathDB" id="TriTrypDB:TCDM_06599"/>
<dbReference type="VEuPathDB" id="TriTrypDB:TcCL_ESM10898"/>
<evidence type="ECO:0000313" key="1">
    <source>
        <dbReference type="EMBL" id="PWU83029.1"/>
    </source>
</evidence>
<name>A0A2V2UFN4_TRYCR</name>
<dbReference type="Proteomes" id="UP000246121">
    <property type="component" value="Unassembled WGS sequence"/>
</dbReference>
<dbReference type="VEuPathDB" id="TriTrypDB:TCSYLVIO_003517"/>
<keyword evidence="1" id="KW-0378">Hydrolase</keyword>
<dbReference type="AlphaFoldDB" id="A0A2V2UFN4"/>
<keyword evidence="1" id="KW-0547">Nucleotide-binding</keyword>
<dbReference type="VEuPathDB" id="TriTrypDB:TcG_11343"/>
<dbReference type="VEuPathDB" id="TriTrypDB:TcBrA4_0136700"/>
<dbReference type="VEuPathDB" id="TriTrypDB:BCY84_00552"/>
<comment type="caution">
    <text evidence="1">The sequence shown here is derived from an EMBL/GenBank/DDBJ whole genome shotgun (WGS) entry which is preliminary data.</text>
</comment>
<dbReference type="VEuPathDB" id="TriTrypDB:TcCLB.506713.30"/>
<reference evidence="1 2" key="1">
    <citation type="journal article" date="2018" name="Microb. Genom.">
        <title>Expanding an expanded genome: long-read sequencing of Trypanosoma cruzi.</title>
        <authorList>
            <person name="Berna L."/>
            <person name="Rodriguez M."/>
            <person name="Chiribao M.L."/>
            <person name="Parodi-Talice A."/>
            <person name="Pita S."/>
            <person name="Rijo G."/>
            <person name="Alvarez-Valin F."/>
            <person name="Robello C."/>
        </authorList>
    </citation>
    <scope>NUCLEOTIDE SEQUENCE [LARGE SCALE GENOMIC DNA]</scope>
    <source>
        <strain evidence="1 2">Dm28c</strain>
    </source>
</reference>
<dbReference type="VEuPathDB" id="TriTrypDB:BCY84_04736"/>
<accession>A0A2V2UFN4</accession>
<dbReference type="GO" id="GO:0004386">
    <property type="term" value="F:helicase activity"/>
    <property type="evidence" value="ECO:0007669"/>
    <property type="project" value="UniProtKB-KW"/>
</dbReference>
<dbReference type="VEuPathDB" id="TriTrypDB:TcCLB.504109.189"/>
<dbReference type="VEuPathDB" id="TriTrypDB:ECC02_005010"/>
<organism evidence="1 2">
    <name type="scientific">Trypanosoma cruzi</name>
    <dbReference type="NCBI Taxonomy" id="5693"/>
    <lineage>
        <taxon>Eukaryota</taxon>
        <taxon>Discoba</taxon>
        <taxon>Euglenozoa</taxon>
        <taxon>Kinetoplastea</taxon>
        <taxon>Metakinetoplastina</taxon>
        <taxon>Trypanosomatida</taxon>
        <taxon>Trypanosomatidae</taxon>
        <taxon>Trypanosoma</taxon>
        <taxon>Schizotrypanum</taxon>
    </lineage>
</organism>
<dbReference type="VEuPathDB" id="TriTrypDB:C3747_289g25"/>
<sequence length="177" mass="19632">MMIMMGRTLSGRNALLDVKVLKLHGNVPQVDRTSFCEVFRHVGGAARRSPKECSAQAWLPEDCICHGRSEVCTTILRQIRRVVLTALDGQSRIGNVGDSLLFLMPHEAGHISCVRTLYRQRERDQWLFTGNEAAAANGGMIMRLVSFHHLTTLDPKGEPHVNAEHGALTCALLFDLS</sequence>
<gene>
    <name evidence="1" type="ORF">C4B63_422g15</name>
</gene>
<keyword evidence="1" id="KW-0347">Helicase</keyword>
<dbReference type="VEuPathDB" id="TriTrypDB:Tc_MARK_2341"/>
<evidence type="ECO:0000313" key="2">
    <source>
        <dbReference type="Proteomes" id="UP000246121"/>
    </source>
</evidence>
<keyword evidence="1" id="KW-0067">ATP-binding</keyword>
<dbReference type="VEuPathDB" id="TriTrypDB:C4B63_422g15"/>
<dbReference type="EMBL" id="PRFA01000422">
    <property type="protein sequence ID" value="PWU83029.1"/>
    <property type="molecule type" value="Genomic_DNA"/>
</dbReference>
<protein>
    <submittedName>
        <fullName evidence="1">Putative ATP-dependent DEAD/H RNA helicase</fullName>
    </submittedName>
</protein>